<feature type="compositionally biased region" description="Gly residues" evidence="1">
    <location>
        <begin position="177"/>
        <end position="187"/>
    </location>
</feature>
<proteinExistence type="predicted"/>
<evidence type="ECO:0000313" key="3">
    <source>
        <dbReference type="Proteomes" id="UP000559027"/>
    </source>
</evidence>
<evidence type="ECO:0000313" key="2">
    <source>
        <dbReference type="EMBL" id="KAF5357176.1"/>
    </source>
</evidence>
<keyword evidence="3" id="KW-1185">Reference proteome</keyword>
<name>A0A8H5G2I5_9AGAR</name>
<protein>
    <submittedName>
        <fullName evidence="2">Uncharacterized protein</fullName>
    </submittedName>
</protein>
<sequence length="214" mass="22927">MLWIHRSEIDVDVGKGNWLAQEIRKEVEHIPRQQQLDMAWEVRTRGYPVSAITQSTLSHSPSYRSAPSPFDLTQSVHQVHNQQSSRPMSTSDGSNAITNNKCMGGVGLRFNSSGGGLGIEWVSVDTGHAVVVPANSSRSIHGYHKLMLLNKAYHSPGAAGIGVSSASGGVVSSTGMDGTGAMLGPGKKGTSSLPPDDPTRHSPYYHFKKRDPAP</sequence>
<dbReference type="EMBL" id="JAACJO010000006">
    <property type="protein sequence ID" value="KAF5357176.1"/>
    <property type="molecule type" value="Genomic_DNA"/>
</dbReference>
<comment type="caution">
    <text evidence="2">The sequence shown here is derived from an EMBL/GenBank/DDBJ whole genome shotgun (WGS) entry which is preliminary data.</text>
</comment>
<accession>A0A8H5G2I5</accession>
<evidence type="ECO:0000256" key="1">
    <source>
        <dbReference type="SAM" id="MobiDB-lite"/>
    </source>
</evidence>
<reference evidence="2 3" key="1">
    <citation type="journal article" date="2020" name="ISME J.">
        <title>Uncovering the hidden diversity of litter-decomposition mechanisms in mushroom-forming fungi.</title>
        <authorList>
            <person name="Floudas D."/>
            <person name="Bentzer J."/>
            <person name="Ahren D."/>
            <person name="Johansson T."/>
            <person name="Persson P."/>
            <person name="Tunlid A."/>
        </authorList>
    </citation>
    <scope>NUCLEOTIDE SEQUENCE [LARGE SCALE GENOMIC DNA]</scope>
    <source>
        <strain evidence="2 3">CBS 146.42</strain>
    </source>
</reference>
<feature type="region of interest" description="Disordered" evidence="1">
    <location>
        <begin position="177"/>
        <end position="214"/>
    </location>
</feature>
<organism evidence="2 3">
    <name type="scientific">Leucocoprinus leucothites</name>
    <dbReference type="NCBI Taxonomy" id="201217"/>
    <lineage>
        <taxon>Eukaryota</taxon>
        <taxon>Fungi</taxon>
        <taxon>Dikarya</taxon>
        <taxon>Basidiomycota</taxon>
        <taxon>Agaricomycotina</taxon>
        <taxon>Agaricomycetes</taxon>
        <taxon>Agaricomycetidae</taxon>
        <taxon>Agaricales</taxon>
        <taxon>Agaricineae</taxon>
        <taxon>Agaricaceae</taxon>
        <taxon>Leucocoprinus</taxon>
    </lineage>
</organism>
<dbReference type="Proteomes" id="UP000559027">
    <property type="component" value="Unassembled WGS sequence"/>
</dbReference>
<gene>
    <name evidence="2" type="ORF">D9756_006414</name>
</gene>
<dbReference type="AlphaFoldDB" id="A0A8H5G2I5"/>